<gene>
    <name evidence="3" type="ORF">SAMN05421545_0359</name>
</gene>
<feature type="coiled-coil region" evidence="1">
    <location>
        <begin position="127"/>
        <end position="154"/>
    </location>
</feature>
<evidence type="ECO:0000313" key="3">
    <source>
        <dbReference type="EMBL" id="SIQ53368.1"/>
    </source>
</evidence>
<evidence type="ECO:0000256" key="1">
    <source>
        <dbReference type="SAM" id="Coils"/>
    </source>
</evidence>
<dbReference type="OrthoDB" id="893017at2"/>
<evidence type="ECO:0000256" key="2">
    <source>
        <dbReference type="SAM" id="MobiDB-lite"/>
    </source>
</evidence>
<sequence>MFKLNIFSKRSSGKNAAEPINNYANEDTNTPPVDLFVDPTPPKPESDKFQTATSPTKLSVFLGRDFHNMGKRDGYLYHSKETLENWKRKTRAEFHIIMDQMIQEKKEQRLTYLNHLASVGAMHETTSIQLSNMMEELNTSIAQLDKQKELAVEDEGWIMGAIHDYYHGYAQGLNDYLEGEILITSIRNI</sequence>
<dbReference type="Proteomes" id="UP000185924">
    <property type="component" value="Unassembled WGS sequence"/>
</dbReference>
<dbReference type="EMBL" id="FTNM01000001">
    <property type="protein sequence ID" value="SIQ53368.1"/>
    <property type="molecule type" value="Genomic_DNA"/>
</dbReference>
<name>A0A1N6TJ13_9BACT</name>
<dbReference type="STRING" id="1077936.SAMN05421545_0359"/>
<protein>
    <submittedName>
        <fullName evidence="3">Uncharacterized protein</fullName>
    </submittedName>
</protein>
<feature type="region of interest" description="Disordered" evidence="2">
    <location>
        <begin position="13"/>
        <end position="32"/>
    </location>
</feature>
<proteinExistence type="predicted"/>
<accession>A0A1N6TJ13</accession>
<dbReference type="RefSeq" id="WP_076420685.1">
    <property type="nucleotide sequence ID" value="NZ_FTNM01000001.1"/>
</dbReference>
<reference evidence="4" key="1">
    <citation type="submission" date="2017-01" db="EMBL/GenBank/DDBJ databases">
        <authorList>
            <person name="Varghese N."/>
            <person name="Submissions S."/>
        </authorList>
    </citation>
    <scope>NUCLEOTIDE SEQUENCE [LARGE SCALE GENOMIC DNA]</scope>
    <source>
        <strain evidence="4">DM9</strain>
    </source>
</reference>
<feature type="compositionally biased region" description="Polar residues" evidence="2">
    <location>
        <begin position="22"/>
        <end position="31"/>
    </location>
</feature>
<organism evidence="3 4">
    <name type="scientific">Pontibacter lucknowensis</name>
    <dbReference type="NCBI Taxonomy" id="1077936"/>
    <lineage>
        <taxon>Bacteria</taxon>
        <taxon>Pseudomonadati</taxon>
        <taxon>Bacteroidota</taxon>
        <taxon>Cytophagia</taxon>
        <taxon>Cytophagales</taxon>
        <taxon>Hymenobacteraceae</taxon>
        <taxon>Pontibacter</taxon>
    </lineage>
</organism>
<keyword evidence="4" id="KW-1185">Reference proteome</keyword>
<evidence type="ECO:0000313" key="4">
    <source>
        <dbReference type="Proteomes" id="UP000185924"/>
    </source>
</evidence>
<dbReference type="AlphaFoldDB" id="A0A1N6TJ13"/>
<keyword evidence="1" id="KW-0175">Coiled coil</keyword>